<evidence type="ECO:0000313" key="3">
    <source>
        <dbReference type="Proteomes" id="UP000011115"/>
    </source>
</evidence>
<feature type="region of interest" description="Disordered" evidence="1">
    <location>
        <begin position="28"/>
        <end position="49"/>
    </location>
</feature>
<dbReference type="InParanoid" id="M1B2U3"/>
<feature type="region of interest" description="Disordered" evidence="1">
    <location>
        <begin position="89"/>
        <end position="110"/>
    </location>
</feature>
<dbReference type="EnsemblPlants" id="PGSC0003DMT400035783">
    <property type="protein sequence ID" value="PGSC0003DMT400035783"/>
    <property type="gene ID" value="PGSC0003DMG400013775"/>
</dbReference>
<protein>
    <submittedName>
        <fullName evidence="2">Uncharacterized protein</fullName>
    </submittedName>
</protein>
<keyword evidence="3" id="KW-1185">Reference proteome</keyword>
<dbReference type="PaxDb" id="4113-PGSC0003DMT400035783"/>
<dbReference type="AlphaFoldDB" id="M1B2U3"/>
<accession>M1B2U3</accession>
<organism evidence="2 3">
    <name type="scientific">Solanum tuberosum</name>
    <name type="common">Potato</name>
    <dbReference type="NCBI Taxonomy" id="4113"/>
    <lineage>
        <taxon>Eukaryota</taxon>
        <taxon>Viridiplantae</taxon>
        <taxon>Streptophyta</taxon>
        <taxon>Embryophyta</taxon>
        <taxon>Tracheophyta</taxon>
        <taxon>Spermatophyta</taxon>
        <taxon>Magnoliopsida</taxon>
        <taxon>eudicotyledons</taxon>
        <taxon>Gunneridae</taxon>
        <taxon>Pentapetalae</taxon>
        <taxon>asterids</taxon>
        <taxon>lamiids</taxon>
        <taxon>Solanales</taxon>
        <taxon>Solanaceae</taxon>
        <taxon>Solanoideae</taxon>
        <taxon>Solaneae</taxon>
        <taxon>Solanum</taxon>
    </lineage>
</organism>
<dbReference type="Gramene" id="PGSC0003DMT400035783">
    <property type="protein sequence ID" value="PGSC0003DMT400035783"/>
    <property type="gene ID" value="PGSC0003DMG400013775"/>
</dbReference>
<sequence length="110" mass="12042">MLTVKGCGMMWTLEYLEQDKVLVTLVTPPVKSTGPKPGPRRREDGFQQGTQLGIRVKPDSGKQVDIFSQNMDYGSLTLEEAFDETSRNLADARTGKDQDSMCSVGIGAKS</sequence>
<evidence type="ECO:0000313" key="2">
    <source>
        <dbReference type="EnsemblPlants" id="PGSC0003DMT400035783"/>
    </source>
</evidence>
<reference evidence="3" key="1">
    <citation type="journal article" date="2011" name="Nature">
        <title>Genome sequence and analysis of the tuber crop potato.</title>
        <authorList>
            <consortium name="The Potato Genome Sequencing Consortium"/>
        </authorList>
    </citation>
    <scope>NUCLEOTIDE SEQUENCE [LARGE SCALE GENOMIC DNA]</scope>
    <source>
        <strain evidence="3">cv. DM1-3 516 R44</strain>
    </source>
</reference>
<name>M1B2U3_SOLTU</name>
<proteinExistence type="predicted"/>
<dbReference type="Proteomes" id="UP000011115">
    <property type="component" value="Unassembled WGS sequence"/>
</dbReference>
<reference evidence="2" key="2">
    <citation type="submission" date="2015-06" db="UniProtKB">
        <authorList>
            <consortium name="EnsemblPlants"/>
        </authorList>
    </citation>
    <scope>IDENTIFICATION</scope>
    <source>
        <strain evidence="2">DM1-3 516 R44</strain>
    </source>
</reference>
<dbReference type="HOGENOM" id="CLU_2175559_0_0_1"/>
<evidence type="ECO:0000256" key="1">
    <source>
        <dbReference type="SAM" id="MobiDB-lite"/>
    </source>
</evidence>